<keyword evidence="1" id="KW-0812">Transmembrane</keyword>
<reference evidence="2" key="1">
    <citation type="submission" date="2021-02" db="EMBL/GenBank/DDBJ databases">
        <authorList>
            <person name="Nowell W R."/>
        </authorList>
    </citation>
    <scope>NUCLEOTIDE SEQUENCE</scope>
</reference>
<dbReference type="EMBL" id="CAJOBS010000040">
    <property type="protein sequence ID" value="CAF4477310.1"/>
    <property type="molecule type" value="Genomic_DNA"/>
</dbReference>
<dbReference type="EMBL" id="CAJNYV010003476">
    <property type="protein sequence ID" value="CAF3582118.1"/>
    <property type="molecule type" value="Genomic_DNA"/>
</dbReference>
<keyword evidence="1" id="KW-1133">Transmembrane helix</keyword>
<evidence type="ECO:0000313" key="2">
    <source>
        <dbReference type="EMBL" id="CAF3582118.1"/>
    </source>
</evidence>
<sequence length="150" mass="17024">MTVNNTEHGVVFGQVSKSIASDLNLDTERFIMNLPGLFFILGLIGFIGNSFTYLQAAFRSNSCCIYSLCGSITDIMNLSINLFSIYLRFKYQIYIPWHISRATCKLNVFLLAFIPHLSISFLLMAIIDRFACTCKFASRILKINELKMVP</sequence>
<dbReference type="Gene3D" id="1.20.1070.10">
    <property type="entry name" value="Rhodopsin 7-helix transmembrane proteins"/>
    <property type="match status" value="1"/>
</dbReference>
<dbReference type="Proteomes" id="UP000663838">
    <property type="component" value="Unassembled WGS sequence"/>
</dbReference>
<accession>A0A818LV19</accession>
<organism evidence="2 4">
    <name type="scientific">Rotaria socialis</name>
    <dbReference type="NCBI Taxonomy" id="392032"/>
    <lineage>
        <taxon>Eukaryota</taxon>
        <taxon>Metazoa</taxon>
        <taxon>Spiralia</taxon>
        <taxon>Gnathifera</taxon>
        <taxon>Rotifera</taxon>
        <taxon>Eurotatoria</taxon>
        <taxon>Bdelloidea</taxon>
        <taxon>Philodinida</taxon>
        <taxon>Philodinidae</taxon>
        <taxon>Rotaria</taxon>
    </lineage>
</organism>
<evidence type="ECO:0000313" key="3">
    <source>
        <dbReference type="EMBL" id="CAF4477310.1"/>
    </source>
</evidence>
<evidence type="ECO:0000313" key="4">
    <source>
        <dbReference type="Proteomes" id="UP000663865"/>
    </source>
</evidence>
<dbReference type="SUPFAM" id="SSF81321">
    <property type="entry name" value="Family A G protein-coupled receptor-like"/>
    <property type="match status" value="1"/>
</dbReference>
<name>A0A818LV19_9BILA</name>
<dbReference type="Proteomes" id="UP000663865">
    <property type="component" value="Unassembled WGS sequence"/>
</dbReference>
<evidence type="ECO:0000256" key="1">
    <source>
        <dbReference type="SAM" id="Phobius"/>
    </source>
</evidence>
<feature type="transmembrane region" description="Helical" evidence="1">
    <location>
        <begin position="108"/>
        <end position="127"/>
    </location>
</feature>
<proteinExistence type="predicted"/>
<comment type="caution">
    <text evidence="2">The sequence shown here is derived from an EMBL/GenBank/DDBJ whole genome shotgun (WGS) entry which is preliminary data.</text>
</comment>
<evidence type="ECO:0008006" key="5">
    <source>
        <dbReference type="Google" id="ProtNLM"/>
    </source>
</evidence>
<feature type="transmembrane region" description="Helical" evidence="1">
    <location>
        <begin position="65"/>
        <end position="87"/>
    </location>
</feature>
<dbReference type="AlphaFoldDB" id="A0A818LV19"/>
<gene>
    <name evidence="2" type="ORF">KIK155_LOCUS20000</name>
    <name evidence="3" type="ORF">TOA249_LOCUS1460</name>
</gene>
<keyword evidence="1" id="KW-0472">Membrane</keyword>
<protein>
    <recommendedName>
        <fullName evidence="5">G-protein coupled receptors family 1 profile domain-containing protein</fullName>
    </recommendedName>
</protein>
<feature type="transmembrane region" description="Helical" evidence="1">
    <location>
        <begin position="30"/>
        <end position="53"/>
    </location>
</feature>